<dbReference type="GO" id="GO:0000922">
    <property type="term" value="C:spindle pole"/>
    <property type="evidence" value="ECO:0007669"/>
    <property type="project" value="TreeGrafter"/>
</dbReference>
<reference evidence="3 4" key="1">
    <citation type="submission" date="2023-11" db="EMBL/GenBank/DDBJ databases">
        <title>Halocaridina rubra genome assembly.</title>
        <authorList>
            <person name="Smith C."/>
        </authorList>
    </citation>
    <scope>NUCLEOTIDE SEQUENCE [LARGE SCALE GENOMIC DNA]</scope>
    <source>
        <strain evidence="3">EP-1</strain>
        <tissue evidence="3">Whole</tissue>
    </source>
</reference>
<dbReference type="InterPro" id="IPR000719">
    <property type="entry name" value="Prot_kinase_dom"/>
</dbReference>
<dbReference type="GO" id="GO:0007052">
    <property type="term" value="P:mitotic spindle organization"/>
    <property type="evidence" value="ECO:0007669"/>
    <property type="project" value="TreeGrafter"/>
</dbReference>
<proteinExistence type="predicted"/>
<keyword evidence="3" id="KW-0418">Kinase</keyword>
<dbReference type="Gene3D" id="3.30.200.20">
    <property type="entry name" value="Phosphorylase Kinase, domain 1"/>
    <property type="match status" value="1"/>
</dbReference>
<dbReference type="SUPFAM" id="SSF56112">
    <property type="entry name" value="Protein kinase-like (PK-like)"/>
    <property type="match status" value="1"/>
</dbReference>
<feature type="compositionally biased region" description="Basic and acidic residues" evidence="1">
    <location>
        <begin position="1"/>
        <end position="14"/>
    </location>
</feature>
<feature type="region of interest" description="Disordered" evidence="1">
    <location>
        <begin position="1"/>
        <end position="22"/>
    </location>
</feature>
<evidence type="ECO:0000313" key="4">
    <source>
        <dbReference type="Proteomes" id="UP001381693"/>
    </source>
</evidence>
<dbReference type="EMBL" id="JAXCGZ010015569">
    <property type="protein sequence ID" value="KAK7070071.1"/>
    <property type="molecule type" value="Genomic_DNA"/>
</dbReference>
<accession>A0AAN8ZVF8</accession>
<dbReference type="FunFam" id="3.30.200.20:FF:000284">
    <property type="entry name" value="Serine/threonine-protein kinase PLK"/>
    <property type="match status" value="1"/>
</dbReference>
<evidence type="ECO:0000313" key="3">
    <source>
        <dbReference type="EMBL" id="KAK7070071.1"/>
    </source>
</evidence>
<name>A0AAN8ZVF8_HALRR</name>
<dbReference type="AlphaFoldDB" id="A0AAN8ZVF8"/>
<dbReference type="GO" id="GO:0005524">
    <property type="term" value="F:ATP binding"/>
    <property type="evidence" value="ECO:0007669"/>
    <property type="project" value="InterPro"/>
</dbReference>
<evidence type="ECO:0000259" key="2">
    <source>
        <dbReference type="PROSITE" id="PS50011"/>
    </source>
</evidence>
<dbReference type="Pfam" id="PF00069">
    <property type="entry name" value="Pkinase"/>
    <property type="match status" value="1"/>
</dbReference>
<protein>
    <submittedName>
        <fullName evidence="3">Serine/threonine-protein kinase plk1</fullName>
        <ecNumber evidence="3">2.7.11.21</ecNumber>
    </submittedName>
</protein>
<organism evidence="3 4">
    <name type="scientific">Halocaridina rubra</name>
    <name type="common">Hawaiian red shrimp</name>
    <dbReference type="NCBI Taxonomy" id="373956"/>
    <lineage>
        <taxon>Eukaryota</taxon>
        <taxon>Metazoa</taxon>
        <taxon>Ecdysozoa</taxon>
        <taxon>Arthropoda</taxon>
        <taxon>Crustacea</taxon>
        <taxon>Multicrustacea</taxon>
        <taxon>Malacostraca</taxon>
        <taxon>Eumalacostraca</taxon>
        <taxon>Eucarida</taxon>
        <taxon>Decapoda</taxon>
        <taxon>Pleocyemata</taxon>
        <taxon>Caridea</taxon>
        <taxon>Atyoidea</taxon>
        <taxon>Atyidae</taxon>
        <taxon>Halocaridina</taxon>
    </lineage>
</organism>
<gene>
    <name evidence="3" type="primary">PLK1_1</name>
    <name evidence="3" type="ORF">SK128_001169</name>
</gene>
<dbReference type="PANTHER" id="PTHR24345">
    <property type="entry name" value="SERINE/THREONINE-PROTEIN KINASE PLK"/>
    <property type="match status" value="1"/>
</dbReference>
<evidence type="ECO:0000256" key="1">
    <source>
        <dbReference type="SAM" id="MobiDB-lite"/>
    </source>
</evidence>
<dbReference type="Proteomes" id="UP001381693">
    <property type="component" value="Unassembled WGS sequence"/>
</dbReference>
<dbReference type="GO" id="GO:0005737">
    <property type="term" value="C:cytoplasm"/>
    <property type="evidence" value="ECO:0007669"/>
    <property type="project" value="TreeGrafter"/>
</dbReference>
<dbReference type="GO" id="GO:0005634">
    <property type="term" value="C:nucleus"/>
    <property type="evidence" value="ECO:0007669"/>
    <property type="project" value="TreeGrafter"/>
</dbReference>
<dbReference type="InterPro" id="IPR011009">
    <property type="entry name" value="Kinase-like_dom_sf"/>
</dbReference>
<dbReference type="GO" id="GO:0000776">
    <property type="term" value="C:kinetochore"/>
    <property type="evidence" value="ECO:0007669"/>
    <property type="project" value="TreeGrafter"/>
</dbReference>
<dbReference type="PROSITE" id="PS50011">
    <property type="entry name" value="PROTEIN_KINASE_DOM"/>
    <property type="match status" value="1"/>
</dbReference>
<dbReference type="GO" id="GO:0005813">
    <property type="term" value="C:centrosome"/>
    <property type="evidence" value="ECO:0007669"/>
    <property type="project" value="TreeGrafter"/>
</dbReference>
<keyword evidence="4" id="KW-1185">Reference proteome</keyword>
<keyword evidence="3" id="KW-0808">Transferase</keyword>
<feature type="domain" description="Protein kinase" evidence="2">
    <location>
        <begin position="55"/>
        <end position="151"/>
    </location>
</feature>
<dbReference type="EC" id="2.7.11.21" evidence="3"/>
<sequence>MASSSKSEERKEIPEIITDPATGSKYQRGTFLGKKGSDINIRCLIFSPSTGPHHKAPDEAQWRGGFARCYELTDLKTKAIFAGKIVAKSLLMKPHQKQKMAQEISIHRGLQNNHVVGFHGFFEDTDNVYIILELCSRRVSSSKLCVHYSKV</sequence>
<dbReference type="PANTHER" id="PTHR24345:SF93">
    <property type="entry name" value="SERINE_THREONINE-PROTEIN KINASE PLK1"/>
    <property type="match status" value="1"/>
</dbReference>
<dbReference type="GO" id="GO:0004674">
    <property type="term" value="F:protein serine/threonine kinase activity"/>
    <property type="evidence" value="ECO:0007669"/>
    <property type="project" value="TreeGrafter"/>
</dbReference>
<comment type="caution">
    <text evidence="3">The sequence shown here is derived from an EMBL/GenBank/DDBJ whole genome shotgun (WGS) entry which is preliminary data.</text>
</comment>